<evidence type="ECO:0000259" key="4">
    <source>
        <dbReference type="SMART" id="SM00998"/>
    </source>
</evidence>
<dbReference type="AlphaFoldDB" id="A0A858RGI8"/>
<dbReference type="SUPFAM" id="SSF48557">
    <property type="entry name" value="L-aspartase-like"/>
    <property type="match status" value="1"/>
</dbReference>
<dbReference type="GO" id="GO:0006189">
    <property type="term" value="P:'de novo' IMP biosynthetic process"/>
    <property type="evidence" value="ECO:0007669"/>
    <property type="project" value="UniProtKB-UniPathway"/>
</dbReference>
<keyword evidence="1 3" id="KW-0456">Lyase</keyword>
<protein>
    <recommendedName>
        <fullName evidence="2 3">Adenylosuccinate lyase</fullName>
        <shortName evidence="3">ASL</shortName>
        <ecNumber evidence="2 3">4.3.2.2</ecNumber>
    </recommendedName>
    <alternativeName>
        <fullName evidence="3">Adenylosuccinase</fullName>
    </alternativeName>
</protein>
<dbReference type="Gene3D" id="1.10.40.30">
    <property type="entry name" value="Fumarase/aspartase (C-terminal domain)"/>
    <property type="match status" value="1"/>
</dbReference>
<comment type="pathway">
    <text evidence="3">Purine metabolism; AMP biosynthesis via de novo pathway; AMP from IMP: step 2/2.</text>
</comment>
<dbReference type="PROSITE" id="PS51257">
    <property type="entry name" value="PROKAR_LIPOPROTEIN"/>
    <property type="match status" value="1"/>
</dbReference>
<dbReference type="InterPro" id="IPR004769">
    <property type="entry name" value="Pur_lyase"/>
</dbReference>
<dbReference type="InterPro" id="IPR022761">
    <property type="entry name" value="Fumarate_lyase_N"/>
</dbReference>
<dbReference type="UniPathway" id="UPA00074">
    <property type="reaction ID" value="UER00132"/>
</dbReference>
<dbReference type="InterPro" id="IPR020557">
    <property type="entry name" value="Fumarate_lyase_CS"/>
</dbReference>
<dbReference type="NCBIfam" id="TIGR00928">
    <property type="entry name" value="purB"/>
    <property type="match status" value="1"/>
</dbReference>
<dbReference type="PROSITE" id="PS00163">
    <property type="entry name" value="FUMARATE_LYASES"/>
    <property type="match status" value="1"/>
</dbReference>
<evidence type="ECO:0000256" key="2">
    <source>
        <dbReference type="NCBIfam" id="TIGR00928"/>
    </source>
</evidence>
<sequence>MLQSPRRARNPRCCRARTNFPLHAASACPLLPAVIPNVLAERYASPALQAIWSAEGRIVLEREFWIAVMKAQRDLGLDIPEEAIAAYEKAKDSVDPGSIMARERVTRHDVKARIEEFNDLAGHEHIHKGMTSRDLTENVEQLQVYRSLLAIRDKSVAVLRRLRCRAEQWADLVITARTHNVAAQPTTLGKRIAMFGEEMLTAFHALEDVIARYPVRGLKGAVGTQMDQLSLFNGDASQVLDLEKRVVTHLGMPCVWTNVGQVYPRSLDFRVVSVLTDLASGPSSFCRTLRLMAGHETASEGFAPGQTGSSAMPHKMNSRSCERVNGFHVILKGYLAMASGLAGDQWNEGDVSCSVVRRVMLPDAFFAIDGLFETYLTILDQMDAYPAVIGKENAHYLPFLMTTTIMMEAVKSGVGRETAHKAIKEHAVATVNDLRAGKTTVNDLVARLANDERIPLDEAALSAIVAEGERNAGAARAQITHFEREINAIEKRYPNGAAYSPGSIL</sequence>
<dbReference type="InterPro" id="IPR019468">
    <property type="entry name" value="AdenyloSucc_lyase_C"/>
</dbReference>
<dbReference type="Pfam" id="PF00206">
    <property type="entry name" value="Lyase_1"/>
    <property type="match status" value="1"/>
</dbReference>
<dbReference type="SMART" id="SM00998">
    <property type="entry name" value="ADSL_C"/>
    <property type="match status" value="1"/>
</dbReference>
<accession>A0A858RGI8</accession>
<dbReference type="UniPathway" id="UPA00075">
    <property type="reaction ID" value="UER00336"/>
</dbReference>
<feature type="domain" description="Adenylosuccinate lyase C-terminal" evidence="4">
    <location>
        <begin position="397"/>
        <end position="483"/>
    </location>
</feature>
<dbReference type="EMBL" id="CP051774">
    <property type="protein sequence ID" value="QJE95539.1"/>
    <property type="molecule type" value="Genomic_DNA"/>
</dbReference>
<evidence type="ECO:0000313" key="6">
    <source>
        <dbReference type="Proteomes" id="UP000501812"/>
    </source>
</evidence>
<dbReference type="InterPro" id="IPR008948">
    <property type="entry name" value="L-Aspartase-like"/>
</dbReference>
<comment type="pathway">
    <text evidence="3">Purine metabolism; IMP biosynthesis via de novo pathway; 5-amino-1-(5-phospho-D-ribosyl)imidazole-4-carboxamide from 5-amino-1-(5-phospho-D-ribosyl)imidazole-4-carboxylate: step 2/2.</text>
</comment>
<evidence type="ECO:0000313" key="5">
    <source>
        <dbReference type="EMBL" id="QJE95539.1"/>
    </source>
</evidence>
<dbReference type="KEGG" id="luo:HHL09_06990"/>
<organism evidence="5 6">
    <name type="scientific">Luteolibacter luteus</name>
    <dbReference type="NCBI Taxonomy" id="2728835"/>
    <lineage>
        <taxon>Bacteria</taxon>
        <taxon>Pseudomonadati</taxon>
        <taxon>Verrucomicrobiota</taxon>
        <taxon>Verrucomicrobiia</taxon>
        <taxon>Verrucomicrobiales</taxon>
        <taxon>Verrucomicrobiaceae</taxon>
        <taxon>Luteolibacter</taxon>
    </lineage>
</organism>
<proteinExistence type="inferred from homology"/>
<evidence type="ECO:0000256" key="1">
    <source>
        <dbReference type="ARBA" id="ARBA00023239"/>
    </source>
</evidence>
<dbReference type="Pfam" id="PF10397">
    <property type="entry name" value="ADSL_C"/>
    <property type="match status" value="1"/>
</dbReference>
<keyword evidence="3" id="KW-0658">Purine biosynthesis</keyword>
<dbReference type="EC" id="4.3.2.2" evidence="2 3"/>
<dbReference type="GO" id="GO:0005829">
    <property type="term" value="C:cytosol"/>
    <property type="evidence" value="ECO:0007669"/>
    <property type="project" value="TreeGrafter"/>
</dbReference>
<dbReference type="PANTHER" id="PTHR43172">
    <property type="entry name" value="ADENYLOSUCCINATE LYASE"/>
    <property type="match status" value="1"/>
</dbReference>
<dbReference type="Proteomes" id="UP000501812">
    <property type="component" value="Chromosome"/>
</dbReference>
<gene>
    <name evidence="5" type="ORF">HHL09_06990</name>
</gene>
<reference evidence="5 6" key="1">
    <citation type="submission" date="2020-04" db="EMBL/GenBank/DDBJ databases">
        <title>Luteolibacter sp. G-1-1-1 isolated from soil.</title>
        <authorList>
            <person name="Dahal R.H."/>
        </authorList>
    </citation>
    <scope>NUCLEOTIDE SEQUENCE [LARGE SCALE GENOMIC DNA]</scope>
    <source>
        <strain evidence="5 6">G-1-1-1</strain>
    </source>
</reference>
<dbReference type="Gene3D" id="1.20.200.10">
    <property type="entry name" value="Fumarase/aspartase (Central domain)"/>
    <property type="match status" value="1"/>
</dbReference>
<dbReference type="InterPro" id="IPR000362">
    <property type="entry name" value="Fumarate_lyase_fam"/>
</dbReference>
<dbReference type="PANTHER" id="PTHR43172:SF1">
    <property type="entry name" value="ADENYLOSUCCINATE LYASE"/>
    <property type="match status" value="1"/>
</dbReference>
<dbReference type="Gene3D" id="1.10.275.60">
    <property type="match status" value="1"/>
</dbReference>
<comment type="similarity">
    <text evidence="3">Belongs to the lyase 1 family. Adenylosuccinate lyase subfamily.</text>
</comment>
<dbReference type="GO" id="GO:0004018">
    <property type="term" value="F:N6-(1,2-dicarboxyethyl)AMP AMP-lyase (fumarate-forming) activity"/>
    <property type="evidence" value="ECO:0007669"/>
    <property type="project" value="UniProtKB-UniRule"/>
</dbReference>
<dbReference type="PRINTS" id="PR00149">
    <property type="entry name" value="FUMRATELYASE"/>
</dbReference>
<comment type="catalytic activity">
    <reaction evidence="3">
        <text>N(6)-(1,2-dicarboxyethyl)-AMP = fumarate + AMP</text>
        <dbReference type="Rhea" id="RHEA:16853"/>
        <dbReference type="ChEBI" id="CHEBI:29806"/>
        <dbReference type="ChEBI" id="CHEBI:57567"/>
        <dbReference type="ChEBI" id="CHEBI:456215"/>
        <dbReference type="EC" id="4.3.2.2"/>
    </reaction>
</comment>
<keyword evidence="6" id="KW-1185">Reference proteome</keyword>
<comment type="catalytic activity">
    <reaction evidence="3">
        <text>(2S)-2-[5-amino-1-(5-phospho-beta-D-ribosyl)imidazole-4-carboxamido]succinate = 5-amino-1-(5-phospho-beta-D-ribosyl)imidazole-4-carboxamide + fumarate</text>
        <dbReference type="Rhea" id="RHEA:23920"/>
        <dbReference type="ChEBI" id="CHEBI:29806"/>
        <dbReference type="ChEBI" id="CHEBI:58443"/>
        <dbReference type="ChEBI" id="CHEBI:58475"/>
        <dbReference type="EC" id="4.3.2.2"/>
    </reaction>
</comment>
<dbReference type="GO" id="GO:0070626">
    <property type="term" value="F:(S)-2-(5-amino-1-(5-phospho-D-ribosyl)imidazole-4-carboxamido) succinate lyase (fumarate-forming) activity"/>
    <property type="evidence" value="ECO:0007669"/>
    <property type="project" value="TreeGrafter"/>
</dbReference>
<evidence type="ECO:0000256" key="3">
    <source>
        <dbReference type="RuleBase" id="RU361172"/>
    </source>
</evidence>
<dbReference type="GO" id="GO:0044208">
    <property type="term" value="P:'de novo' AMP biosynthetic process"/>
    <property type="evidence" value="ECO:0007669"/>
    <property type="project" value="UniProtKB-UniPathway"/>
</dbReference>
<name>A0A858RGI8_9BACT</name>